<proteinExistence type="predicted"/>
<dbReference type="CDD" id="cd04481">
    <property type="entry name" value="RPA1_DBD_B_like"/>
    <property type="match status" value="1"/>
</dbReference>
<name>A0A2K3JS55_TRIPR</name>
<gene>
    <name evidence="1" type="ORF">L195_g050099</name>
</gene>
<dbReference type="Proteomes" id="UP000236291">
    <property type="component" value="Unassembled WGS sequence"/>
</dbReference>
<comment type="caution">
    <text evidence="1">The sequence shown here is derived from an EMBL/GenBank/DDBJ whole genome shotgun (WGS) entry which is preliminary data.</text>
</comment>
<reference evidence="1 2" key="2">
    <citation type="journal article" date="2017" name="Front. Plant Sci.">
        <title>Gene Classification and Mining of Molecular Markers Useful in Red Clover (Trifolium pratense) Breeding.</title>
        <authorList>
            <person name="Istvanek J."/>
            <person name="Dluhosova J."/>
            <person name="Dluhos P."/>
            <person name="Patkova L."/>
            <person name="Nedelnik J."/>
            <person name="Repkova J."/>
        </authorList>
    </citation>
    <scope>NUCLEOTIDE SEQUENCE [LARGE SCALE GENOMIC DNA]</scope>
    <source>
        <strain evidence="2">cv. Tatra</strain>
        <tissue evidence="1">Young leaves</tissue>
    </source>
</reference>
<accession>A0A2K3JS55</accession>
<reference evidence="1 2" key="1">
    <citation type="journal article" date="2014" name="Am. J. Bot.">
        <title>Genome assembly and annotation for red clover (Trifolium pratense; Fabaceae).</title>
        <authorList>
            <person name="Istvanek J."/>
            <person name="Jaros M."/>
            <person name="Krenek A."/>
            <person name="Repkova J."/>
        </authorList>
    </citation>
    <scope>NUCLEOTIDE SEQUENCE [LARGE SCALE GENOMIC DNA]</scope>
    <source>
        <strain evidence="2">cv. Tatra</strain>
        <tissue evidence="1">Young leaves</tissue>
    </source>
</reference>
<dbReference type="ExpressionAtlas" id="A0A2K3JS55">
    <property type="expression patterns" value="baseline"/>
</dbReference>
<evidence type="ECO:0000313" key="2">
    <source>
        <dbReference type="Proteomes" id="UP000236291"/>
    </source>
</evidence>
<dbReference type="EMBL" id="ASHM01075397">
    <property type="protein sequence ID" value="PNX56860.1"/>
    <property type="molecule type" value="Genomic_DNA"/>
</dbReference>
<evidence type="ECO:0000313" key="1">
    <source>
        <dbReference type="EMBL" id="PNX56860.1"/>
    </source>
</evidence>
<dbReference type="AlphaFoldDB" id="A0A2K3JS55"/>
<sequence>MEIFVKITYMVYTVSYIIDMVDELGFQQPHHGNRKVQSNFVLRDLGNNVINCTLWKNYALKFFNIQNKANDGPIVVFIKYAKIKSAGKYTLTISNTWTTTKLFINENVPEIIEFKKSLTAGIENGTVAAVAETPSQMMSQSSGGTQFTPYTPEQKFYHNEVMPLSKIVQLPQ</sequence>
<protein>
    <submittedName>
        <fullName evidence="1">Uncharacterized protein</fullName>
    </submittedName>
</protein>
<feature type="non-terminal residue" evidence="1">
    <location>
        <position position="172"/>
    </location>
</feature>
<dbReference type="SUPFAM" id="SSF50249">
    <property type="entry name" value="Nucleic acid-binding proteins"/>
    <property type="match status" value="1"/>
</dbReference>
<organism evidence="1 2">
    <name type="scientific">Trifolium pratense</name>
    <name type="common">Red clover</name>
    <dbReference type="NCBI Taxonomy" id="57577"/>
    <lineage>
        <taxon>Eukaryota</taxon>
        <taxon>Viridiplantae</taxon>
        <taxon>Streptophyta</taxon>
        <taxon>Embryophyta</taxon>
        <taxon>Tracheophyta</taxon>
        <taxon>Spermatophyta</taxon>
        <taxon>Magnoliopsida</taxon>
        <taxon>eudicotyledons</taxon>
        <taxon>Gunneridae</taxon>
        <taxon>Pentapetalae</taxon>
        <taxon>rosids</taxon>
        <taxon>fabids</taxon>
        <taxon>Fabales</taxon>
        <taxon>Fabaceae</taxon>
        <taxon>Papilionoideae</taxon>
        <taxon>50 kb inversion clade</taxon>
        <taxon>NPAAA clade</taxon>
        <taxon>Hologalegina</taxon>
        <taxon>IRL clade</taxon>
        <taxon>Trifolieae</taxon>
        <taxon>Trifolium</taxon>
    </lineage>
</organism>
<dbReference type="Gene3D" id="2.40.50.140">
    <property type="entry name" value="Nucleic acid-binding proteins"/>
    <property type="match status" value="1"/>
</dbReference>
<dbReference type="InterPro" id="IPR012340">
    <property type="entry name" value="NA-bd_OB-fold"/>
</dbReference>